<dbReference type="Proteomes" id="UP000481153">
    <property type="component" value="Unassembled WGS sequence"/>
</dbReference>
<dbReference type="GO" id="GO:0033897">
    <property type="term" value="F:ribonuclease T2 activity"/>
    <property type="evidence" value="ECO:0007669"/>
    <property type="project" value="InterPro"/>
</dbReference>
<evidence type="ECO:0000313" key="4">
    <source>
        <dbReference type="Proteomes" id="UP000481153"/>
    </source>
</evidence>
<gene>
    <name evidence="3" type="ORF">Ae201684_003401</name>
</gene>
<evidence type="ECO:0000313" key="3">
    <source>
        <dbReference type="EMBL" id="KAF0741285.1"/>
    </source>
</evidence>
<protein>
    <submittedName>
        <fullName evidence="3">Uncharacterized protein</fullName>
    </submittedName>
</protein>
<evidence type="ECO:0000256" key="1">
    <source>
        <dbReference type="ARBA" id="ARBA00007469"/>
    </source>
</evidence>
<dbReference type="InterPro" id="IPR036430">
    <property type="entry name" value="RNase_T2-like_sf"/>
</dbReference>
<dbReference type="VEuPathDB" id="FungiDB:AeMF1_006467"/>
<dbReference type="InterPro" id="IPR033130">
    <property type="entry name" value="RNase_T2_His_AS_2"/>
</dbReference>
<dbReference type="EMBL" id="VJMJ01000037">
    <property type="protein sequence ID" value="KAF0741285.1"/>
    <property type="molecule type" value="Genomic_DNA"/>
</dbReference>
<comment type="caution">
    <text evidence="3">The sequence shown here is derived from an EMBL/GenBank/DDBJ whole genome shotgun (WGS) entry which is preliminary data.</text>
</comment>
<organism evidence="3 4">
    <name type="scientific">Aphanomyces euteiches</name>
    <dbReference type="NCBI Taxonomy" id="100861"/>
    <lineage>
        <taxon>Eukaryota</taxon>
        <taxon>Sar</taxon>
        <taxon>Stramenopiles</taxon>
        <taxon>Oomycota</taxon>
        <taxon>Saprolegniomycetes</taxon>
        <taxon>Saprolegniales</taxon>
        <taxon>Verrucalvaceae</taxon>
        <taxon>Aphanomyces</taxon>
    </lineage>
</organism>
<dbReference type="PANTHER" id="PTHR11240">
    <property type="entry name" value="RIBONUCLEASE T2"/>
    <property type="match status" value="1"/>
</dbReference>
<sequence>MLFVLIATVVAADAVRDSSLVWNPEIARISAPLEDINYPGGWILPEKRQCVDICVKASPFPTCFVNTTDCIHKKQQPGDYNNLVFEQLYLPQYCRDLLLGIDSTVSHRPVAPYPRGIRCIPPVRSRLTIHGLWPNYIDGFPACCNATSAIRNRPFDPFDLVAKTPDLFHHLAAEWPDPTQVVSTDSLCELWNHEFQKHGLCFSVLPHDFTATAVQYFEAALTISRQLAMATDQLEQWATATLVDKVSTEEIARLYNNLVQIDCSNATSGLQLARIRTCWGKDGRQIDCPPGGSCPRDATAISLDAYSPPRKTERIMKT</sequence>
<dbReference type="GO" id="GO:0005576">
    <property type="term" value="C:extracellular region"/>
    <property type="evidence" value="ECO:0007669"/>
    <property type="project" value="TreeGrafter"/>
</dbReference>
<dbReference type="Gene3D" id="3.90.730.10">
    <property type="entry name" value="Ribonuclease T2-like"/>
    <property type="match status" value="1"/>
</dbReference>
<keyword evidence="4" id="KW-1185">Reference proteome</keyword>
<dbReference type="PROSITE" id="PS00531">
    <property type="entry name" value="RNASE_T2_2"/>
    <property type="match status" value="1"/>
</dbReference>
<name>A0A6G0XLP8_9STRA</name>
<dbReference type="Pfam" id="PF00445">
    <property type="entry name" value="Ribonuclease_T2"/>
    <property type="match status" value="1"/>
</dbReference>
<dbReference type="AlphaFoldDB" id="A0A6G0XLP8"/>
<dbReference type="InterPro" id="IPR018188">
    <property type="entry name" value="RNase_T2_His_AS_1"/>
</dbReference>
<dbReference type="PANTHER" id="PTHR11240:SF22">
    <property type="entry name" value="RIBONUCLEASE T2"/>
    <property type="match status" value="1"/>
</dbReference>
<dbReference type="GO" id="GO:0003723">
    <property type="term" value="F:RNA binding"/>
    <property type="evidence" value="ECO:0007669"/>
    <property type="project" value="InterPro"/>
</dbReference>
<evidence type="ECO:0000256" key="2">
    <source>
        <dbReference type="RuleBase" id="RU004328"/>
    </source>
</evidence>
<accession>A0A6G0XLP8</accession>
<dbReference type="GO" id="GO:0006401">
    <property type="term" value="P:RNA catabolic process"/>
    <property type="evidence" value="ECO:0007669"/>
    <property type="project" value="TreeGrafter"/>
</dbReference>
<reference evidence="3 4" key="1">
    <citation type="submission" date="2019-07" db="EMBL/GenBank/DDBJ databases">
        <title>Genomics analysis of Aphanomyces spp. identifies a new class of oomycete effector associated with host adaptation.</title>
        <authorList>
            <person name="Gaulin E."/>
        </authorList>
    </citation>
    <scope>NUCLEOTIDE SEQUENCE [LARGE SCALE GENOMIC DNA]</scope>
    <source>
        <strain evidence="3 4">ATCC 201684</strain>
    </source>
</reference>
<dbReference type="InterPro" id="IPR001568">
    <property type="entry name" value="RNase_T2-like"/>
</dbReference>
<proteinExistence type="inferred from homology"/>
<comment type="similarity">
    <text evidence="1 2">Belongs to the RNase T2 family.</text>
</comment>
<dbReference type="SUPFAM" id="SSF55895">
    <property type="entry name" value="Ribonuclease Rh-like"/>
    <property type="match status" value="1"/>
</dbReference>
<dbReference type="PROSITE" id="PS00530">
    <property type="entry name" value="RNASE_T2_1"/>
    <property type="match status" value="1"/>
</dbReference>